<evidence type="ECO:0000313" key="3">
    <source>
        <dbReference type="EMBL" id="KPI40987.1"/>
    </source>
</evidence>
<accession>A0A0N1HV18</accession>
<dbReference type="Proteomes" id="UP000038010">
    <property type="component" value="Unassembled WGS sequence"/>
</dbReference>
<dbReference type="PROSITE" id="PS51257">
    <property type="entry name" value="PROKAR_LIPOPROTEIN"/>
    <property type="match status" value="1"/>
</dbReference>
<dbReference type="EMBL" id="LFJN01000010">
    <property type="protein sequence ID" value="KPI40987.1"/>
    <property type="molecule type" value="Genomic_DNA"/>
</dbReference>
<evidence type="ECO:0000256" key="2">
    <source>
        <dbReference type="SAM" id="Phobius"/>
    </source>
</evidence>
<feature type="region of interest" description="Disordered" evidence="1">
    <location>
        <begin position="55"/>
        <end position="165"/>
    </location>
</feature>
<evidence type="ECO:0000313" key="4">
    <source>
        <dbReference type="Proteomes" id="UP000038010"/>
    </source>
</evidence>
<organism evidence="3 4">
    <name type="scientific">Cyphellophora attinorum</name>
    <dbReference type="NCBI Taxonomy" id="1664694"/>
    <lineage>
        <taxon>Eukaryota</taxon>
        <taxon>Fungi</taxon>
        <taxon>Dikarya</taxon>
        <taxon>Ascomycota</taxon>
        <taxon>Pezizomycotina</taxon>
        <taxon>Eurotiomycetes</taxon>
        <taxon>Chaetothyriomycetidae</taxon>
        <taxon>Chaetothyriales</taxon>
        <taxon>Cyphellophoraceae</taxon>
        <taxon>Cyphellophora</taxon>
    </lineage>
</organism>
<name>A0A0N1HV18_9EURO</name>
<comment type="caution">
    <text evidence="3">The sequence shown here is derived from an EMBL/GenBank/DDBJ whole genome shotgun (WGS) entry which is preliminary data.</text>
</comment>
<keyword evidence="2" id="KW-1133">Transmembrane helix</keyword>
<dbReference type="VEuPathDB" id="FungiDB:AB675_8077"/>
<dbReference type="RefSeq" id="XP_018000950.1">
    <property type="nucleotide sequence ID" value="XM_018148495.1"/>
</dbReference>
<feature type="compositionally biased region" description="Polar residues" evidence="1">
    <location>
        <begin position="146"/>
        <end position="161"/>
    </location>
</feature>
<dbReference type="AlphaFoldDB" id="A0A0N1HV18"/>
<reference evidence="3 4" key="1">
    <citation type="submission" date="2015-06" db="EMBL/GenBank/DDBJ databases">
        <title>Draft genome of the ant-associated black yeast Phialophora attae CBS 131958.</title>
        <authorList>
            <person name="Moreno L.F."/>
            <person name="Stielow B.J."/>
            <person name="de Hoog S."/>
            <person name="Vicente V.A."/>
            <person name="Weiss V.A."/>
            <person name="de Vries M."/>
            <person name="Cruz L.M."/>
            <person name="Souza E.M."/>
        </authorList>
    </citation>
    <scope>NUCLEOTIDE SEQUENCE [LARGE SCALE GENOMIC DNA]</scope>
    <source>
        <strain evidence="3 4">CBS 131958</strain>
    </source>
</reference>
<evidence type="ECO:0000256" key="1">
    <source>
        <dbReference type="SAM" id="MobiDB-lite"/>
    </source>
</evidence>
<keyword evidence="2" id="KW-0812">Transmembrane</keyword>
<proteinExistence type="predicted"/>
<feature type="transmembrane region" description="Helical" evidence="2">
    <location>
        <begin position="15"/>
        <end position="34"/>
    </location>
</feature>
<gene>
    <name evidence="3" type="ORF">AB675_8077</name>
</gene>
<feature type="compositionally biased region" description="Pro residues" evidence="1">
    <location>
        <begin position="122"/>
        <end position="139"/>
    </location>
</feature>
<sequence length="179" mass="19570">MSDTPNKNSVVTMTIWIIVAIMIVILLIIIGCVMKQRRRGAARRRGGVEAGLKQKIGRPTPYNAPIRKLPHGPRPTIPPRTSSRQHPVPVHKHATHHLPTNPKVGPRPMLPPGAIVRQAGRPVPPMKGPPPSQPLPAPPQRAKLSLKTNFGPTMGRNSPVSPMTRKDWAYRGNSVVSPM</sequence>
<keyword evidence="4" id="KW-1185">Reference proteome</keyword>
<dbReference type="GeneID" id="28740374"/>
<keyword evidence="2" id="KW-0472">Membrane</keyword>
<protein>
    <submittedName>
        <fullName evidence="3">Uncharacterized protein</fullName>
    </submittedName>
</protein>